<keyword evidence="3" id="KW-1185">Reference proteome</keyword>
<protein>
    <recommendedName>
        <fullName evidence="1">NAD-dependent epimerase/dehydratase domain-containing protein</fullName>
    </recommendedName>
</protein>
<dbReference type="EMBL" id="JFBX01000347">
    <property type="protein sequence ID" value="KXH41092.1"/>
    <property type="molecule type" value="Genomic_DNA"/>
</dbReference>
<dbReference type="Pfam" id="PF01370">
    <property type="entry name" value="Epimerase"/>
    <property type="match status" value="1"/>
</dbReference>
<dbReference type="OrthoDB" id="3701586at2759"/>
<organism evidence="2 3">
    <name type="scientific">Colletotrichum simmondsii</name>
    <dbReference type="NCBI Taxonomy" id="703756"/>
    <lineage>
        <taxon>Eukaryota</taxon>
        <taxon>Fungi</taxon>
        <taxon>Dikarya</taxon>
        <taxon>Ascomycota</taxon>
        <taxon>Pezizomycotina</taxon>
        <taxon>Sordariomycetes</taxon>
        <taxon>Hypocreomycetidae</taxon>
        <taxon>Glomerellales</taxon>
        <taxon>Glomerellaceae</taxon>
        <taxon>Colletotrichum</taxon>
        <taxon>Colletotrichum acutatum species complex</taxon>
    </lineage>
</organism>
<evidence type="ECO:0000259" key="1">
    <source>
        <dbReference type="Pfam" id="PF01370"/>
    </source>
</evidence>
<comment type="caution">
    <text evidence="2">The sequence shown here is derived from an EMBL/GenBank/DDBJ whole genome shotgun (WGS) entry which is preliminary data.</text>
</comment>
<evidence type="ECO:0000313" key="2">
    <source>
        <dbReference type="EMBL" id="KXH41092.1"/>
    </source>
</evidence>
<dbReference type="Gene3D" id="3.40.50.720">
    <property type="entry name" value="NAD(P)-binding Rossmann-like Domain"/>
    <property type="match status" value="1"/>
</dbReference>
<dbReference type="PANTHER" id="PTHR48079">
    <property type="entry name" value="PROTEIN YEEZ"/>
    <property type="match status" value="1"/>
</dbReference>
<proteinExistence type="predicted"/>
<dbReference type="Proteomes" id="UP000070328">
    <property type="component" value="Unassembled WGS sequence"/>
</dbReference>
<feature type="domain" description="NAD-dependent epimerase/dehydratase" evidence="1">
    <location>
        <begin position="676"/>
        <end position="770"/>
    </location>
</feature>
<name>A0A135SYW4_9PEZI</name>
<dbReference type="GO" id="GO:0005737">
    <property type="term" value="C:cytoplasm"/>
    <property type="evidence" value="ECO:0007669"/>
    <property type="project" value="TreeGrafter"/>
</dbReference>
<evidence type="ECO:0000313" key="3">
    <source>
        <dbReference type="Proteomes" id="UP000070328"/>
    </source>
</evidence>
<reference evidence="2 3" key="1">
    <citation type="submission" date="2014-02" db="EMBL/GenBank/DDBJ databases">
        <title>The genome sequence of Colletotrichum simmondsii CBS122122.</title>
        <authorList>
            <person name="Baroncelli R."/>
            <person name="Thon M.R."/>
        </authorList>
    </citation>
    <scope>NUCLEOTIDE SEQUENCE [LARGE SCALE GENOMIC DNA]</scope>
    <source>
        <strain evidence="2 3">CBS122122</strain>
    </source>
</reference>
<sequence>MVWPPLSFSSLLYICPPSSKHIFGQIFTNTIVDPPNASDEMLESLDMAKSGIVNAACLIGLLFASPWLTRTHAKPPPSDTLWQVSPPLDYNDKLFAGWKQVSVEAEIQIYNGVAENRTYAHHPELFAIGSNVLLIYSSAPVDEDSMGQDIWISTSSDNGSTWSPGRSLMPAALLSNQTETYNWKYWCDRGIAQRAWQALTFVHLENELYAIGQSGSRWCPGRWASAGRIARKISISGEPLADPCWLEQNEFTQSELYAETVYGTEYGMEHCARACEINAILRKPDEAPAWSPWLYNKGLYAADGLHQMEEQSFAVWHNDSDSSTGGYWQRHWRDTTSEANNSHSVWVEYNADPKGNGWYPKTMNSHGNTIHQTNIPDAKTKQFLGKLDDTGDRFLLSNPRYNAADPQRQPLTLALSRGADQTYKWIGVLRTNATKEIVPDTRDGIKNRAFGFSYPSAIQVGRKLLIAYSENKENIWLLRSVSGSLLGIRVELFHASVYPFSVHAKASLKLSIMPEKLLFTGATGFIGGTVLTQLLNSSYNDVNALSITALVRRQEQADILSQKGIHAIIFTGLDDSQFLTKIASEHDYVVHTPTGFHTRSAVALLEGLAERKKQTGRDVHFIHVSFRTILNLVAISLTEPWMSQTSGTSNLAERTITQQSGDIHQWSDKEKVYEHEEKKETQEAYGQRTTDIAVVRTAEKTGVKAYIMMPPTVYGRGTGLFNQGSMQIPSIIRGAIKAGVPEYVGEGTARLGHVHVTDLALLYELILSKILSGERIPHGKRGIYFSNTGSHSWRDLAALVGKAGGSLGVLESIEPRSVSLEEAGLRWLNATPQIAEMNYAAYSSTKPVLAPELGWRPTKTEADWENSFVEAFQMVLDEQAQKS</sequence>
<dbReference type="InterPro" id="IPR051783">
    <property type="entry name" value="NAD(P)-dependent_oxidoreduct"/>
</dbReference>
<accession>A0A135SYW4</accession>
<dbReference type="InterPro" id="IPR036291">
    <property type="entry name" value="NAD(P)-bd_dom_sf"/>
</dbReference>
<dbReference type="PANTHER" id="PTHR48079:SF6">
    <property type="entry name" value="NAD(P)-BINDING DOMAIN-CONTAINING PROTEIN-RELATED"/>
    <property type="match status" value="1"/>
</dbReference>
<dbReference type="AlphaFoldDB" id="A0A135SYW4"/>
<dbReference type="GO" id="GO:0004029">
    <property type="term" value="F:aldehyde dehydrogenase (NAD+) activity"/>
    <property type="evidence" value="ECO:0007669"/>
    <property type="project" value="TreeGrafter"/>
</dbReference>
<dbReference type="SUPFAM" id="SSF51735">
    <property type="entry name" value="NAD(P)-binding Rossmann-fold domains"/>
    <property type="match status" value="1"/>
</dbReference>
<dbReference type="InterPro" id="IPR001509">
    <property type="entry name" value="Epimerase_deHydtase"/>
</dbReference>
<gene>
    <name evidence="2" type="ORF">CSIM01_03298</name>
</gene>